<feature type="transmembrane region" description="Helical" evidence="1">
    <location>
        <begin position="21"/>
        <end position="42"/>
    </location>
</feature>
<sequence>MASRSLLDHSLLKVMKKFYPIIKVLAPILICAAIGLEIWTFYALQTGKPLPPLPMGLFWFERFALTAHAVEGVVASLFAKSREQSPIPYGLYTFFVGTVGLLELLEQPASNNL</sequence>
<dbReference type="EMBL" id="CP000828">
    <property type="protein sequence ID" value="ABW27021.1"/>
    <property type="molecule type" value="Genomic_DNA"/>
</dbReference>
<keyword evidence="1" id="KW-0812">Transmembrane</keyword>
<dbReference type="Proteomes" id="UP000000268">
    <property type="component" value="Chromosome"/>
</dbReference>
<proteinExistence type="predicted"/>
<feature type="transmembrane region" description="Helical" evidence="1">
    <location>
        <begin position="62"/>
        <end position="79"/>
    </location>
</feature>
<evidence type="ECO:0000256" key="1">
    <source>
        <dbReference type="SAM" id="Phobius"/>
    </source>
</evidence>
<reference evidence="2 3" key="1">
    <citation type="journal article" date="2008" name="Proc. Natl. Acad. Sci. U.S.A.">
        <title>Niche adaptation and genome expansion in the chlorophyll d-producing cyanobacterium Acaryochloris marina.</title>
        <authorList>
            <person name="Swingley W.D."/>
            <person name="Chen M."/>
            <person name="Cheung P.C."/>
            <person name="Conrad A.L."/>
            <person name="Dejesa L.C."/>
            <person name="Hao J."/>
            <person name="Honchak B.M."/>
            <person name="Karbach L.E."/>
            <person name="Kurdoglu A."/>
            <person name="Lahiri S."/>
            <person name="Mastrian S.D."/>
            <person name="Miyashita H."/>
            <person name="Page L."/>
            <person name="Ramakrishna P."/>
            <person name="Satoh S."/>
            <person name="Sattley W.M."/>
            <person name="Shimada Y."/>
            <person name="Taylor H.L."/>
            <person name="Tomo T."/>
            <person name="Tsuchiya T."/>
            <person name="Wang Z.T."/>
            <person name="Raymond J."/>
            <person name="Mimuro M."/>
            <person name="Blankenship R.E."/>
            <person name="Touchman J.W."/>
        </authorList>
    </citation>
    <scope>NUCLEOTIDE SEQUENCE [LARGE SCALE GENOMIC DNA]</scope>
    <source>
        <strain evidence="3">MBIC 11017</strain>
    </source>
</reference>
<accession>B0CFK2</accession>
<gene>
    <name evidence="2" type="ordered locus">AM1_2006</name>
</gene>
<organism evidence="2 3">
    <name type="scientific">Acaryochloris marina (strain MBIC 11017)</name>
    <dbReference type="NCBI Taxonomy" id="329726"/>
    <lineage>
        <taxon>Bacteria</taxon>
        <taxon>Bacillati</taxon>
        <taxon>Cyanobacteriota</taxon>
        <taxon>Cyanophyceae</taxon>
        <taxon>Acaryochloridales</taxon>
        <taxon>Acaryochloridaceae</taxon>
        <taxon>Acaryochloris</taxon>
    </lineage>
</organism>
<dbReference type="STRING" id="329726.AM1_2006"/>
<evidence type="ECO:0000313" key="3">
    <source>
        <dbReference type="Proteomes" id="UP000000268"/>
    </source>
</evidence>
<keyword evidence="1" id="KW-0472">Membrane</keyword>
<protein>
    <submittedName>
        <fullName evidence="2">Uncharacterized protein</fullName>
    </submittedName>
</protein>
<dbReference type="eggNOG" id="ENOG50330GI">
    <property type="taxonomic scope" value="Bacteria"/>
</dbReference>
<dbReference type="AlphaFoldDB" id="B0CFK2"/>
<keyword evidence="3" id="KW-1185">Reference proteome</keyword>
<feature type="transmembrane region" description="Helical" evidence="1">
    <location>
        <begin position="86"/>
        <end position="105"/>
    </location>
</feature>
<evidence type="ECO:0000313" key="2">
    <source>
        <dbReference type="EMBL" id="ABW27021.1"/>
    </source>
</evidence>
<dbReference type="KEGG" id="amr:AM1_2006"/>
<name>B0CFK2_ACAM1</name>
<dbReference type="HOGENOM" id="CLU_165994_0_0_3"/>
<keyword evidence="1" id="KW-1133">Transmembrane helix</keyword>